<proteinExistence type="predicted"/>
<dbReference type="EMBL" id="GGEC01071852">
    <property type="protein sequence ID" value="MBX52336.1"/>
    <property type="molecule type" value="Transcribed_RNA"/>
</dbReference>
<dbReference type="AlphaFoldDB" id="A0A2P2PC51"/>
<sequence>MRSKNDYILNSTTPSSCKIPAHLSWNQLTWA</sequence>
<name>A0A2P2PC51_RHIMU</name>
<reference evidence="1" key="1">
    <citation type="submission" date="2018-02" db="EMBL/GenBank/DDBJ databases">
        <title>Rhizophora mucronata_Transcriptome.</title>
        <authorList>
            <person name="Meera S.P."/>
            <person name="Sreeshan A."/>
            <person name="Augustine A."/>
        </authorList>
    </citation>
    <scope>NUCLEOTIDE SEQUENCE</scope>
    <source>
        <tissue evidence="1">Leaf</tissue>
    </source>
</reference>
<evidence type="ECO:0000313" key="1">
    <source>
        <dbReference type="EMBL" id="MBX52336.1"/>
    </source>
</evidence>
<organism evidence="1">
    <name type="scientific">Rhizophora mucronata</name>
    <name type="common">Asiatic mangrove</name>
    <dbReference type="NCBI Taxonomy" id="61149"/>
    <lineage>
        <taxon>Eukaryota</taxon>
        <taxon>Viridiplantae</taxon>
        <taxon>Streptophyta</taxon>
        <taxon>Embryophyta</taxon>
        <taxon>Tracheophyta</taxon>
        <taxon>Spermatophyta</taxon>
        <taxon>Magnoliopsida</taxon>
        <taxon>eudicotyledons</taxon>
        <taxon>Gunneridae</taxon>
        <taxon>Pentapetalae</taxon>
        <taxon>rosids</taxon>
        <taxon>fabids</taxon>
        <taxon>Malpighiales</taxon>
        <taxon>Rhizophoraceae</taxon>
        <taxon>Rhizophora</taxon>
    </lineage>
</organism>
<accession>A0A2P2PC51</accession>
<protein>
    <submittedName>
        <fullName evidence="1">Uncharacterized protein</fullName>
    </submittedName>
</protein>